<accession>A0A200QNJ3</accession>
<evidence type="ECO:0000256" key="1">
    <source>
        <dbReference type="ARBA" id="ARBA00004123"/>
    </source>
</evidence>
<dbReference type="AlphaFoldDB" id="A0A200QNJ3"/>
<sequence>MADSMNENACPLCAVENLSFEAPNCSLCGVQFKQNVKYFTALEGDAKYFFCTACYNKTEGESITVGGLHIYKARLKKTKSNEENLESWVQCDKCNCWQHQICALFNSKRNEEEKAEYICPKCYVQEIEIGQRMPLQESAILGAKDLRRTRLSDFIEGRLFRRLKQEREERAKSMGRNFNEVPGVEDLVLRVVLSSDKKLQVKQNFLDVFKEENYPKEFPYRSKVILLFQKIEGVEVCLFGMYVQEFGSECAHPNQRSIYISYLDSVKFFRPDIRTATGEALRTFVYHEILVGYLDYCKKRGFSRCFIWSCPPSKADDYIFYCHPEIQKTLKPEYLREWYHAMLRKAANEKIVVNVTTIYEHFFVPHGECKVTATRLPYFDGDYFSRAAEDMLKNLVEEDGVKPRRKQKKPKSRRSLECTDFSGTSVTDILLMQELGKSICKTKENFIMVNLESEHMALDTEDKDEIIESKIFDSRETLLRFCETNHYQFDTLRRAKYSSMMLLYHLHNPSA</sequence>
<dbReference type="SMART" id="SM01250">
    <property type="entry name" value="KAT11"/>
    <property type="match status" value="1"/>
</dbReference>
<dbReference type="InterPro" id="IPR011011">
    <property type="entry name" value="Znf_FYVE_PHD"/>
</dbReference>
<evidence type="ECO:0000256" key="7">
    <source>
        <dbReference type="ARBA" id="ARBA00023015"/>
    </source>
</evidence>
<dbReference type="OrthoDB" id="899at2759"/>
<dbReference type="GO" id="GO:0005634">
    <property type="term" value="C:nucleus"/>
    <property type="evidence" value="ECO:0007669"/>
    <property type="project" value="UniProtKB-SubCell"/>
</dbReference>
<dbReference type="GO" id="GO:0045944">
    <property type="term" value="P:positive regulation of transcription by RNA polymerase II"/>
    <property type="evidence" value="ECO:0007669"/>
    <property type="project" value="TreeGrafter"/>
</dbReference>
<dbReference type="PROSITE" id="PS50016">
    <property type="entry name" value="ZF_PHD_2"/>
    <property type="match status" value="1"/>
</dbReference>
<evidence type="ECO:0000256" key="8">
    <source>
        <dbReference type="ARBA" id="ARBA00023163"/>
    </source>
</evidence>
<dbReference type="PANTHER" id="PTHR13808">
    <property type="entry name" value="CBP/P300-RELATED"/>
    <property type="match status" value="1"/>
</dbReference>
<dbReference type="OMA" id="MNENACP"/>
<evidence type="ECO:0000256" key="4">
    <source>
        <dbReference type="ARBA" id="ARBA00022723"/>
    </source>
</evidence>
<dbReference type="InterPro" id="IPR031162">
    <property type="entry name" value="CBP_P300_HAT"/>
</dbReference>
<keyword evidence="14" id="KW-1185">Reference proteome</keyword>
<dbReference type="PANTHER" id="PTHR13808:SF53">
    <property type="entry name" value="HISTONE ACETYLTRANSFERASE HAC2"/>
    <property type="match status" value="1"/>
</dbReference>
<proteinExistence type="predicted"/>
<keyword evidence="8" id="KW-0804">Transcription</keyword>
<keyword evidence="7" id="KW-0805">Transcription regulation</keyword>
<dbReference type="SMART" id="SM00249">
    <property type="entry name" value="PHD"/>
    <property type="match status" value="1"/>
</dbReference>
<keyword evidence="4" id="KW-0479">Metal-binding</keyword>
<dbReference type="InParanoid" id="A0A200QNJ3"/>
<dbReference type="Pfam" id="PF00628">
    <property type="entry name" value="PHD"/>
    <property type="match status" value="1"/>
</dbReference>
<evidence type="ECO:0000259" key="11">
    <source>
        <dbReference type="PROSITE" id="PS50016"/>
    </source>
</evidence>
<evidence type="ECO:0000256" key="2">
    <source>
        <dbReference type="ARBA" id="ARBA00013184"/>
    </source>
</evidence>
<feature type="domain" description="PHD-type" evidence="11">
    <location>
        <begin position="48"/>
        <end position="125"/>
    </location>
</feature>
<comment type="subcellular location">
    <subcellularLocation>
        <location evidence="1">Nucleus</location>
    </subcellularLocation>
</comment>
<keyword evidence="3" id="KW-0808">Transferase</keyword>
<name>A0A200QNJ3_MACCD</name>
<dbReference type="STRING" id="56857.A0A200QNJ3"/>
<evidence type="ECO:0000256" key="3">
    <source>
        <dbReference type="ARBA" id="ARBA00022679"/>
    </source>
</evidence>
<dbReference type="EC" id="2.3.1.48" evidence="2"/>
<evidence type="ECO:0000256" key="9">
    <source>
        <dbReference type="ARBA" id="ARBA00023242"/>
    </source>
</evidence>
<evidence type="ECO:0000256" key="6">
    <source>
        <dbReference type="ARBA" id="ARBA00022833"/>
    </source>
</evidence>
<dbReference type="InterPro" id="IPR013083">
    <property type="entry name" value="Znf_RING/FYVE/PHD"/>
</dbReference>
<gene>
    <name evidence="13" type="ORF">BVC80_8161g8</name>
</gene>
<dbReference type="EMBL" id="MVGT01001442">
    <property type="protein sequence ID" value="OVA12007.1"/>
    <property type="molecule type" value="Genomic_DNA"/>
</dbReference>
<keyword evidence="9" id="KW-0539">Nucleus</keyword>
<comment type="caution">
    <text evidence="13">The sequence shown here is derived from an EMBL/GenBank/DDBJ whole genome shotgun (WGS) entry which is preliminary data.</text>
</comment>
<dbReference type="InterPro" id="IPR019786">
    <property type="entry name" value="Zinc_finger_PHD-type_CS"/>
</dbReference>
<keyword evidence="6" id="KW-0862">Zinc</keyword>
<dbReference type="InterPro" id="IPR013178">
    <property type="entry name" value="Histone_AcTrfase_Rtt109/CBP"/>
</dbReference>
<dbReference type="Pfam" id="PF08214">
    <property type="entry name" value="HAT_KAT11"/>
    <property type="match status" value="1"/>
</dbReference>
<dbReference type="GO" id="GO:0008270">
    <property type="term" value="F:zinc ion binding"/>
    <property type="evidence" value="ECO:0007669"/>
    <property type="project" value="UniProtKB-KW"/>
</dbReference>
<evidence type="ECO:0000313" key="13">
    <source>
        <dbReference type="EMBL" id="OVA12007.1"/>
    </source>
</evidence>
<reference evidence="13 14" key="1">
    <citation type="journal article" date="2017" name="Mol. Plant">
        <title>The Genome of Medicinal Plant Macleaya cordata Provides New Insights into Benzylisoquinoline Alkaloids Metabolism.</title>
        <authorList>
            <person name="Liu X."/>
            <person name="Liu Y."/>
            <person name="Huang P."/>
            <person name="Ma Y."/>
            <person name="Qing Z."/>
            <person name="Tang Q."/>
            <person name="Cao H."/>
            <person name="Cheng P."/>
            <person name="Zheng Y."/>
            <person name="Yuan Z."/>
            <person name="Zhou Y."/>
            <person name="Liu J."/>
            <person name="Tang Z."/>
            <person name="Zhuo Y."/>
            <person name="Zhang Y."/>
            <person name="Yu L."/>
            <person name="Huang J."/>
            <person name="Yang P."/>
            <person name="Peng Q."/>
            <person name="Zhang J."/>
            <person name="Jiang W."/>
            <person name="Zhang Z."/>
            <person name="Lin K."/>
            <person name="Ro D.K."/>
            <person name="Chen X."/>
            <person name="Xiong X."/>
            <person name="Shang Y."/>
            <person name="Huang S."/>
            <person name="Zeng J."/>
        </authorList>
    </citation>
    <scope>NUCLEOTIDE SEQUENCE [LARGE SCALE GENOMIC DNA]</scope>
    <source>
        <strain evidence="14">cv. BLH2017</strain>
        <tissue evidence="13">Root</tissue>
    </source>
</reference>
<dbReference type="Gene3D" id="3.30.40.10">
    <property type="entry name" value="Zinc/RING finger domain, C3HC4 (zinc finger)"/>
    <property type="match status" value="1"/>
</dbReference>
<evidence type="ECO:0000259" key="12">
    <source>
        <dbReference type="PROSITE" id="PS51727"/>
    </source>
</evidence>
<feature type="domain" description="CBP/p300-type HAT" evidence="12">
    <location>
        <begin position="140"/>
        <end position="511"/>
    </location>
</feature>
<evidence type="ECO:0000256" key="5">
    <source>
        <dbReference type="ARBA" id="ARBA00022771"/>
    </source>
</evidence>
<dbReference type="CDD" id="cd15614">
    <property type="entry name" value="PHD_HAC_like"/>
    <property type="match status" value="1"/>
</dbReference>
<dbReference type="GO" id="GO:0003713">
    <property type="term" value="F:transcription coactivator activity"/>
    <property type="evidence" value="ECO:0007669"/>
    <property type="project" value="TreeGrafter"/>
</dbReference>
<evidence type="ECO:0000313" key="14">
    <source>
        <dbReference type="Proteomes" id="UP000195402"/>
    </source>
</evidence>
<dbReference type="GO" id="GO:0031490">
    <property type="term" value="F:chromatin DNA binding"/>
    <property type="evidence" value="ECO:0007669"/>
    <property type="project" value="TreeGrafter"/>
</dbReference>
<dbReference type="PROSITE" id="PS01359">
    <property type="entry name" value="ZF_PHD_1"/>
    <property type="match status" value="1"/>
</dbReference>
<keyword evidence="5 10" id="KW-0863">Zinc-finger</keyword>
<dbReference type="InterPro" id="IPR019787">
    <property type="entry name" value="Znf_PHD-finger"/>
</dbReference>
<dbReference type="InterPro" id="IPR001965">
    <property type="entry name" value="Znf_PHD"/>
</dbReference>
<dbReference type="Proteomes" id="UP000195402">
    <property type="component" value="Unassembled WGS sequence"/>
</dbReference>
<dbReference type="SUPFAM" id="SSF57903">
    <property type="entry name" value="FYVE/PHD zinc finger"/>
    <property type="match status" value="1"/>
</dbReference>
<dbReference type="GO" id="GO:0004402">
    <property type="term" value="F:histone acetyltransferase activity"/>
    <property type="evidence" value="ECO:0007669"/>
    <property type="project" value="InterPro"/>
</dbReference>
<dbReference type="PROSITE" id="PS51727">
    <property type="entry name" value="CBP_P300_HAT"/>
    <property type="match status" value="1"/>
</dbReference>
<dbReference type="GO" id="GO:0005667">
    <property type="term" value="C:transcription regulator complex"/>
    <property type="evidence" value="ECO:0007669"/>
    <property type="project" value="TreeGrafter"/>
</dbReference>
<dbReference type="GO" id="GO:0000123">
    <property type="term" value="C:histone acetyltransferase complex"/>
    <property type="evidence" value="ECO:0007669"/>
    <property type="project" value="TreeGrafter"/>
</dbReference>
<evidence type="ECO:0000256" key="10">
    <source>
        <dbReference type="PROSITE-ProRule" id="PRU00146"/>
    </source>
</evidence>
<protein>
    <recommendedName>
        <fullName evidence="2">histone acetyltransferase</fullName>
        <ecNumber evidence="2">2.3.1.48</ecNumber>
    </recommendedName>
</protein>
<organism evidence="13 14">
    <name type="scientific">Macleaya cordata</name>
    <name type="common">Five-seeded plume-poppy</name>
    <name type="synonym">Bocconia cordata</name>
    <dbReference type="NCBI Taxonomy" id="56857"/>
    <lineage>
        <taxon>Eukaryota</taxon>
        <taxon>Viridiplantae</taxon>
        <taxon>Streptophyta</taxon>
        <taxon>Embryophyta</taxon>
        <taxon>Tracheophyta</taxon>
        <taxon>Spermatophyta</taxon>
        <taxon>Magnoliopsida</taxon>
        <taxon>Ranunculales</taxon>
        <taxon>Papaveraceae</taxon>
        <taxon>Papaveroideae</taxon>
        <taxon>Macleaya</taxon>
    </lineage>
</organism>